<evidence type="ECO:0000313" key="8">
    <source>
        <dbReference type="EMBL" id="PIT93017.1"/>
    </source>
</evidence>
<dbReference type="PIRSF" id="PIRSF003101">
    <property type="entry name" value="FtsA"/>
    <property type="match status" value="1"/>
</dbReference>
<dbReference type="Gene3D" id="3.30.1490.110">
    <property type="match status" value="1"/>
</dbReference>
<name>A0A2M6WJQ4_9BACT</name>
<protein>
    <recommendedName>
        <fullName evidence="5 6">Cell division protein FtsA</fullName>
    </recommendedName>
</protein>
<proteinExistence type="inferred from homology"/>
<evidence type="ECO:0000256" key="4">
    <source>
        <dbReference type="ARBA" id="ARBA00023306"/>
    </source>
</evidence>
<evidence type="ECO:0000256" key="5">
    <source>
        <dbReference type="HAMAP-Rule" id="MF_02033"/>
    </source>
</evidence>
<keyword evidence="3 5" id="KW-0472">Membrane</keyword>
<dbReference type="SUPFAM" id="SSF53067">
    <property type="entry name" value="Actin-like ATPase domain"/>
    <property type="match status" value="2"/>
</dbReference>
<keyword evidence="1 5" id="KW-1003">Cell membrane</keyword>
<comment type="subcellular location">
    <subcellularLocation>
        <location evidence="5">Cell membrane</location>
        <topology evidence="5">Peripheral membrane protein</topology>
        <orientation evidence="5">Cytoplasmic side</orientation>
    </subcellularLocation>
    <text evidence="5">Localizes to the Z ring in an FtsZ-dependent manner. Targeted to the membrane through a conserved C-terminal amphipathic helix.</text>
</comment>
<dbReference type="NCBIfam" id="TIGR01174">
    <property type="entry name" value="ftsA"/>
    <property type="match status" value="1"/>
</dbReference>
<dbReference type="HAMAP" id="MF_02033">
    <property type="entry name" value="FtsA"/>
    <property type="match status" value="1"/>
</dbReference>
<dbReference type="PANTHER" id="PTHR32432">
    <property type="entry name" value="CELL DIVISION PROTEIN FTSA-RELATED"/>
    <property type="match status" value="1"/>
</dbReference>
<evidence type="ECO:0000256" key="3">
    <source>
        <dbReference type="ARBA" id="ARBA00023136"/>
    </source>
</evidence>
<evidence type="ECO:0000256" key="2">
    <source>
        <dbReference type="ARBA" id="ARBA00022618"/>
    </source>
</evidence>
<comment type="function">
    <text evidence="5 6">Cell division protein that is involved in the assembly of the Z ring. May serve as a membrane anchor for the Z ring.</text>
</comment>
<keyword evidence="4 5" id="KW-0131">Cell cycle</keyword>
<dbReference type="AlphaFoldDB" id="A0A2M6WJQ4"/>
<evidence type="ECO:0000256" key="1">
    <source>
        <dbReference type="ARBA" id="ARBA00022475"/>
    </source>
</evidence>
<evidence type="ECO:0000256" key="6">
    <source>
        <dbReference type="PIRNR" id="PIRNR003101"/>
    </source>
</evidence>
<keyword evidence="2 5" id="KW-0132">Cell division</keyword>
<comment type="caution">
    <text evidence="8">The sequence shown here is derived from an EMBL/GenBank/DDBJ whole genome shotgun (WGS) entry which is preliminary data.</text>
</comment>
<dbReference type="Pfam" id="PF14450">
    <property type="entry name" value="FtsA"/>
    <property type="match status" value="1"/>
</dbReference>
<evidence type="ECO:0000259" key="7">
    <source>
        <dbReference type="SMART" id="SM00842"/>
    </source>
</evidence>
<dbReference type="InterPro" id="IPR003494">
    <property type="entry name" value="SHS2_FtsA"/>
</dbReference>
<sequence length="410" mass="43663">MAVQYLIGLDLGSSSIKAAVAEIKGDNRVSLVSLLKMPSEGIRRGVVDDFIDTTHAVSNVLAELKKISRNVSKHIVLSVGTPDIKVQNSKGVVAVSRADDEIYQDDIQRVIKSSQAISIPANRMILHALTKEYIVDGIDGIKDPLGMIGKRLEVNSVIVDTFAPNIKNLVKCVETLGANVDACTLSSIASASSVLTKNQKELGVVLIDIGAQKTSVAVYEEGNLIHAAVIPVGASNVTNDLAIGLRIPTDAAETIKLSFGSAMNKEVSARDTVDLSKVDSRAHGSVSKRFIAGIIEDRLAEIFELVNNEIKKVDKESQLPAGAVIVGGGAKTPYIAELARQELKLPAQIGMADISLLPAENGQVSILAEDPEFTTAIGLLLNESTNTGSKTEPSKPVNQTIKRILNYFIP</sequence>
<accession>A0A2M6WJQ4</accession>
<evidence type="ECO:0000313" key="9">
    <source>
        <dbReference type="Proteomes" id="UP000229112"/>
    </source>
</evidence>
<comment type="similarity">
    <text evidence="5 6">Belongs to the FtsA/MreB family.</text>
</comment>
<dbReference type="EMBL" id="PFAY01000018">
    <property type="protein sequence ID" value="PIT93017.1"/>
    <property type="molecule type" value="Genomic_DNA"/>
</dbReference>
<dbReference type="Proteomes" id="UP000229112">
    <property type="component" value="Unassembled WGS sequence"/>
</dbReference>
<dbReference type="InterPro" id="IPR043129">
    <property type="entry name" value="ATPase_NBD"/>
</dbReference>
<dbReference type="GO" id="GO:0009898">
    <property type="term" value="C:cytoplasmic side of plasma membrane"/>
    <property type="evidence" value="ECO:0007669"/>
    <property type="project" value="UniProtKB-UniRule"/>
</dbReference>
<comment type="subunit">
    <text evidence="5">Self-interacts. Interacts with FtsZ.</text>
</comment>
<dbReference type="InterPro" id="IPR050696">
    <property type="entry name" value="FtsA/MreB"/>
</dbReference>
<dbReference type="GO" id="GO:0032153">
    <property type="term" value="C:cell division site"/>
    <property type="evidence" value="ECO:0007669"/>
    <property type="project" value="UniProtKB-UniRule"/>
</dbReference>
<dbReference type="PANTHER" id="PTHR32432:SF4">
    <property type="entry name" value="CELL DIVISION PROTEIN FTSA"/>
    <property type="match status" value="1"/>
</dbReference>
<dbReference type="Gene3D" id="3.30.420.40">
    <property type="match status" value="1"/>
</dbReference>
<reference evidence="9" key="1">
    <citation type="submission" date="2017-09" db="EMBL/GenBank/DDBJ databases">
        <title>Depth-based differentiation of microbial function through sediment-hosted aquifers and enrichment of novel symbionts in the deep terrestrial subsurface.</title>
        <authorList>
            <person name="Probst A.J."/>
            <person name="Ladd B."/>
            <person name="Jarett J.K."/>
            <person name="Geller-Mcgrath D.E."/>
            <person name="Sieber C.M.K."/>
            <person name="Emerson J.B."/>
            <person name="Anantharaman K."/>
            <person name="Thomas B.C."/>
            <person name="Malmstrom R."/>
            <person name="Stieglmeier M."/>
            <person name="Klingl A."/>
            <person name="Woyke T."/>
            <person name="Ryan C.M."/>
            <person name="Banfield J.F."/>
        </authorList>
    </citation>
    <scope>NUCLEOTIDE SEQUENCE [LARGE SCALE GENOMIC DNA]</scope>
</reference>
<dbReference type="GO" id="GO:0043093">
    <property type="term" value="P:FtsZ-dependent cytokinesis"/>
    <property type="evidence" value="ECO:0007669"/>
    <property type="project" value="UniProtKB-UniRule"/>
</dbReference>
<dbReference type="Pfam" id="PF02491">
    <property type="entry name" value="SHS2_FTSA"/>
    <property type="match status" value="1"/>
</dbReference>
<dbReference type="InterPro" id="IPR020823">
    <property type="entry name" value="Cell_div_FtsA"/>
</dbReference>
<dbReference type="SMART" id="SM00842">
    <property type="entry name" value="FtsA"/>
    <property type="match status" value="1"/>
</dbReference>
<feature type="domain" description="SHS2" evidence="7">
    <location>
        <begin position="6"/>
        <end position="194"/>
    </location>
</feature>
<dbReference type="CDD" id="cd24048">
    <property type="entry name" value="ASKHA_NBD_FtsA"/>
    <property type="match status" value="1"/>
</dbReference>
<organism evidence="8 9">
    <name type="scientific">Candidatus Harrisonbacteria bacterium CG10_big_fil_rev_8_21_14_0_10_38_8</name>
    <dbReference type="NCBI Taxonomy" id="1974582"/>
    <lineage>
        <taxon>Bacteria</taxon>
        <taxon>Candidatus Harrisoniibacteriota</taxon>
    </lineage>
</organism>
<gene>
    <name evidence="5 8" type="primary">ftsA</name>
    <name evidence="8" type="ORF">COU06_02185</name>
</gene>